<gene>
    <name evidence="1" type="ORF">MNBD_NITROSPINAE02-1538</name>
</gene>
<organism evidence="1">
    <name type="scientific">hydrothermal vent metagenome</name>
    <dbReference type="NCBI Taxonomy" id="652676"/>
    <lineage>
        <taxon>unclassified sequences</taxon>
        <taxon>metagenomes</taxon>
        <taxon>ecological metagenomes</taxon>
    </lineage>
</organism>
<dbReference type="EC" id="4.2.99.18" evidence="1"/>
<evidence type="ECO:0000313" key="1">
    <source>
        <dbReference type="EMBL" id="VAX20677.1"/>
    </source>
</evidence>
<reference evidence="1" key="1">
    <citation type="submission" date="2018-06" db="EMBL/GenBank/DDBJ databases">
        <authorList>
            <person name="Zhirakovskaya E."/>
        </authorList>
    </citation>
    <scope>NUCLEOTIDE SEQUENCE</scope>
</reference>
<dbReference type="AlphaFoldDB" id="A0A3B1CVG7"/>
<name>A0A3B1CVG7_9ZZZZ</name>
<keyword evidence="1" id="KW-0540">Nuclease</keyword>
<dbReference type="EMBL" id="UOGE01000060">
    <property type="protein sequence ID" value="VAX20677.1"/>
    <property type="molecule type" value="Genomic_DNA"/>
</dbReference>
<sequence length="66" mass="7731">MTPKSRFDIVKAIKILRREVKKWKTPIVTKYSKTEPRPAFHVLISCLLSLRTKDKETASASRRLFD</sequence>
<feature type="non-terminal residue" evidence="1">
    <location>
        <position position="66"/>
    </location>
</feature>
<accession>A0A3B1CVG7</accession>
<keyword evidence="1" id="KW-0456">Lyase</keyword>
<keyword evidence="1" id="KW-0378">Hydrolase</keyword>
<dbReference type="GO" id="GO:0140078">
    <property type="term" value="F:class I DNA-(apurinic or apyrimidinic site) endonuclease activity"/>
    <property type="evidence" value="ECO:0007669"/>
    <property type="project" value="UniProtKB-EC"/>
</dbReference>
<protein>
    <submittedName>
        <fullName evidence="1">Endonuclease III</fullName>
        <ecNumber evidence="1">4.2.99.18</ecNumber>
    </submittedName>
</protein>
<keyword evidence="1" id="KW-0255">Endonuclease</keyword>
<proteinExistence type="predicted"/>